<feature type="transmembrane region" description="Helical" evidence="5">
    <location>
        <begin position="151"/>
        <end position="168"/>
    </location>
</feature>
<evidence type="ECO:0000256" key="4">
    <source>
        <dbReference type="ARBA" id="ARBA00023136"/>
    </source>
</evidence>
<dbReference type="PANTHER" id="PTHR22911">
    <property type="entry name" value="ACYL-MALONYL CONDENSING ENZYME-RELATED"/>
    <property type="match status" value="1"/>
</dbReference>
<feature type="domain" description="EamA" evidence="6">
    <location>
        <begin position="28"/>
        <end position="162"/>
    </location>
</feature>
<protein>
    <submittedName>
        <fullName evidence="8">Solute carrier family 35 member G1-like</fullName>
    </submittedName>
</protein>
<feature type="transmembrane region" description="Helical" evidence="5">
    <location>
        <begin position="26"/>
        <end position="51"/>
    </location>
</feature>
<evidence type="ECO:0000313" key="8">
    <source>
        <dbReference type="RefSeq" id="XP_006814042.1"/>
    </source>
</evidence>
<feature type="domain" description="EamA" evidence="6">
    <location>
        <begin position="181"/>
        <end position="311"/>
    </location>
</feature>
<feature type="transmembrane region" description="Helical" evidence="5">
    <location>
        <begin position="180"/>
        <end position="199"/>
    </location>
</feature>
<evidence type="ECO:0000313" key="7">
    <source>
        <dbReference type="Proteomes" id="UP000694865"/>
    </source>
</evidence>
<keyword evidence="4 5" id="KW-0472">Membrane</keyword>
<name>A0ABM0M201_SACKO</name>
<gene>
    <name evidence="8" type="primary">LOC102805797</name>
</gene>
<organism evidence="7 8">
    <name type="scientific">Saccoglossus kowalevskii</name>
    <name type="common">Acorn worm</name>
    <dbReference type="NCBI Taxonomy" id="10224"/>
    <lineage>
        <taxon>Eukaryota</taxon>
        <taxon>Metazoa</taxon>
        <taxon>Hemichordata</taxon>
        <taxon>Enteropneusta</taxon>
        <taxon>Harrimaniidae</taxon>
        <taxon>Saccoglossus</taxon>
    </lineage>
</organism>
<dbReference type="RefSeq" id="XP_006814042.1">
    <property type="nucleotide sequence ID" value="XM_006813979.1"/>
</dbReference>
<dbReference type="GeneID" id="102805797"/>
<comment type="subcellular location">
    <subcellularLocation>
        <location evidence="1">Membrane</location>
        <topology evidence="1">Multi-pass membrane protein</topology>
    </subcellularLocation>
</comment>
<accession>A0ABM0M201</accession>
<dbReference type="SUPFAM" id="SSF103481">
    <property type="entry name" value="Multidrug resistance efflux transporter EmrE"/>
    <property type="match status" value="2"/>
</dbReference>
<reference evidence="8" key="1">
    <citation type="submission" date="2025-08" db="UniProtKB">
        <authorList>
            <consortium name="RefSeq"/>
        </authorList>
    </citation>
    <scope>IDENTIFICATION</scope>
    <source>
        <tissue evidence="8">Testes</tissue>
    </source>
</reference>
<keyword evidence="3 5" id="KW-1133">Transmembrane helix</keyword>
<sequence length="353" mass="38685">MTVDNYGALGLFNQQKEEQCVKSKTVAAVVFGLISGICHASSGLFTVLATSRQLSEFQIIFVSALIGTLFSFLVIKLRRLKLLIDDRLTTIILFVNAGTMFFGDSAYVFAVQLVPLGDTTAIINGCLPFLTALLSCVILKESLRVTDGVCSILNICGILLITCPSFIFDSRSGGPSNMLVGYGLTITSAVCYSLSPVLIRKVKDTNIFVVTFYHWTINSLLSCLMMFLVGTSNWQLSAETAGYLIAVVSFDILEVCLLYRGVQMEGAITIVLLANIDVVIMYIFDHFVLNKNIHVLEIIGATMIVVSSVVVAIMSSFFTVSRPCKQQSSDEECVNIERITEPTMTEKHKLVND</sequence>
<feature type="transmembrane region" description="Helical" evidence="5">
    <location>
        <begin position="206"/>
        <end position="229"/>
    </location>
</feature>
<dbReference type="Pfam" id="PF00892">
    <property type="entry name" value="EamA"/>
    <property type="match status" value="2"/>
</dbReference>
<evidence type="ECO:0000259" key="6">
    <source>
        <dbReference type="Pfam" id="PF00892"/>
    </source>
</evidence>
<evidence type="ECO:0000256" key="5">
    <source>
        <dbReference type="SAM" id="Phobius"/>
    </source>
</evidence>
<evidence type="ECO:0000256" key="3">
    <source>
        <dbReference type="ARBA" id="ARBA00022989"/>
    </source>
</evidence>
<proteinExistence type="predicted"/>
<feature type="transmembrane region" description="Helical" evidence="5">
    <location>
        <begin position="241"/>
        <end position="259"/>
    </location>
</feature>
<feature type="transmembrane region" description="Helical" evidence="5">
    <location>
        <begin position="266"/>
        <end position="284"/>
    </location>
</feature>
<feature type="transmembrane region" description="Helical" evidence="5">
    <location>
        <begin position="87"/>
        <end position="109"/>
    </location>
</feature>
<dbReference type="InterPro" id="IPR037185">
    <property type="entry name" value="EmrE-like"/>
</dbReference>
<keyword evidence="2 5" id="KW-0812">Transmembrane</keyword>
<evidence type="ECO:0000256" key="2">
    <source>
        <dbReference type="ARBA" id="ARBA00022692"/>
    </source>
</evidence>
<feature type="transmembrane region" description="Helical" evidence="5">
    <location>
        <begin position="57"/>
        <end position="75"/>
    </location>
</feature>
<evidence type="ECO:0000256" key="1">
    <source>
        <dbReference type="ARBA" id="ARBA00004141"/>
    </source>
</evidence>
<dbReference type="Proteomes" id="UP000694865">
    <property type="component" value="Unplaced"/>
</dbReference>
<dbReference type="InterPro" id="IPR000620">
    <property type="entry name" value="EamA_dom"/>
</dbReference>
<feature type="transmembrane region" description="Helical" evidence="5">
    <location>
        <begin position="296"/>
        <end position="320"/>
    </location>
</feature>
<feature type="transmembrane region" description="Helical" evidence="5">
    <location>
        <begin position="121"/>
        <end position="139"/>
    </location>
</feature>
<dbReference type="PANTHER" id="PTHR22911:SF6">
    <property type="entry name" value="SOLUTE CARRIER FAMILY 35 MEMBER G1"/>
    <property type="match status" value="1"/>
</dbReference>
<keyword evidence="7" id="KW-1185">Reference proteome</keyword>